<keyword evidence="1" id="KW-0812">Transmembrane</keyword>
<keyword evidence="1" id="KW-1133">Transmembrane helix</keyword>
<keyword evidence="1" id="KW-0472">Membrane</keyword>
<dbReference type="AlphaFoldDB" id="A0AAD5EFE7"/>
<organism evidence="2 3">
    <name type="scientific">Umbelopsis ramanniana AG</name>
    <dbReference type="NCBI Taxonomy" id="1314678"/>
    <lineage>
        <taxon>Eukaryota</taxon>
        <taxon>Fungi</taxon>
        <taxon>Fungi incertae sedis</taxon>
        <taxon>Mucoromycota</taxon>
        <taxon>Mucoromycotina</taxon>
        <taxon>Umbelopsidomycetes</taxon>
        <taxon>Umbelopsidales</taxon>
        <taxon>Umbelopsidaceae</taxon>
        <taxon>Umbelopsis</taxon>
    </lineage>
</organism>
<evidence type="ECO:0000313" key="3">
    <source>
        <dbReference type="Proteomes" id="UP001206595"/>
    </source>
</evidence>
<evidence type="ECO:0000313" key="2">
    <source>
        <dbReference type="EMBL" id="KAI8582698.1"/>
    </source>
</evidence>
<accession>A0AAD5EFE7</accession>
<name>A0AAD5EFE7_UMBRA</name>
<keyword evidence="3" id="KW-1185">Reference proteome</keyword>
<gene>
    <name evidence="2" type="ORF">K450DRAFT_226466</name>
</gene>
<protein>
    <submittedName>
        <fullName evidence="2">Uncharacterized protein</fullName>
    </submittedName>
</protein>
<proteinExistence type="predicted"/>
<reference evidence="2" key="2">
    <citation type="journal article" date="2022" name="Proc. Natl. Acad. Sci. U.S.A.">
        <title>Diploid-dominant life cycles characterize the early evolution of Fungi.</title>
        <authorList>
            <person name="Amses K.R."/>
            <person name="Simmons D.R."/>
            <person name="Longcore J.E."/>
            <person name="Mondo S.J."/>
            <person name="Seto K."/>
            <person name="Jeronimo G.H."/>
            <person name="Bonds A.E."/>
            <person name="Quandt C.A."/>
            <person name="Davis W.J."/>
            <person name="Chang Y."/>
            <person name="Federici B.A."/>
            <person name="Kuo A."/>
            <person name="LaButti K."/>
            <person name="Pangilinan J."/>
            <person name="Andreopoulos W."/>
            <person name="Tritt A."/>
            <person name="Riley R."/>
            <person name="Hundley H."/>
            <person name="Johnson J."/>
            <person name="Lipzen A."/>
            <person name="Barry K."/>
            <person name="Lang B.F."/>
            <person name="Cuomo C.A."/>
            <person name="Buchler N.E."/>
            <person name="Grigoriev I.V."/>
            <person name="Spatafora J.W."/>
            <person name="Stajich J.E."/>
            <person name="James T.Y."/>
        </authorList>
    </citation>
    <scope>NUCLEOTIDE SEQUENCE</scope>
    <source>
        <strain evidence="2">AG</strain>
    </source>
</reference>
<dbReference type="Proteomes" id="UP001206595">
    <property type="component" value="Unassembled WGS sequence"/>
</dbReference>
<dbReference type="GeneID" id="75911917"/>
<reference evidence="2" key="1">
    <citation type="submission" date="2021-06" db="EMBL/GenBank/DDBJ databases">
        <authorList>
            <consortium name="DOE Joint Genome Institute"/>
            <person name="Mondo S.J."/>
            <person name="Amses K.R."/>
            <person name="Simmons D.R."/>
            <person name="Longcore J.E."/>
            <person name="Seto K."/>
            <person name="Alves G.H."/>
            <person name="Bonds A.E."/>
            <person name="Quandt C.A."/>
            <person name="Davis W.J."/>
            <person name="Chang Y."/>
            <person name="Letcher P.M."/>
            <person name="Powell M.J."/>
            <person name="Kuo A."/>
            <person name="Labutti K."/>
            <person name="Pangilinan J."/>
            <person name="Andreopoulos W."/>
            <person name="Tritt A."/>
            <person name="Riley R."/>
            <person name="Hundley H."/>
            <person name="Johnson J."/>
            <person name="Lipzen A."/>
            <person name="Barry K."/>
            <person name="Berbee M.L."/>
            <person name="Buchler N.E."/>
            <person name="Grigoriev I.V."/>
            <person name="Spatafora J.W."/>
            <person name="Stajich J.E."/>
            <person name="James T.Y."/>
        </authorList>
    </citation>
    <scope>NUCLEOTIDE SEQUENCE</scope>
    <source>
        <strain evidence="2">AG</strain>
    </source>
</reference>
<dbReference type="RefSeq" id="XP_051447702.1">
    <property type="nucleotide sequence ID" value="XM_051586569.1"/>
</dbReference>
<evidence type="ECO:0000256" key="1">
    <source>
        <dbReference type="SAM" id="Phobius"/>
    </source>
</evidence>
<comment type="caution">
    <text evidence="2">The sequence shown here is derived from an EMBL/GenBank/DDBJ whole genome shotgun (WGS) entry which is preliminary data.</text>
</comment>
<dbReference type="EMBL" id="MU620899">
    <property type="protein sequence ID" value="KAI8582698.1"/>
    <property type="molecule type" value="Genomic_DNA"/>
</dbReference>
<feature type="transmembrane region" description="Helical" evidence="1">
    <location>
        <begin position="12"/>
        <end position="29"/>
    </location>
</feature>
<sequence>MKTISLPAWKDAFVYSVWILSSILFHSINSNDTVSSLHFSTVIISRFIFFLFENYFYITNW</sequence>
<feature type="transmembrane region" description="Helical" evidence="1">
    <location>
        <begin position="35"/>
        <end position="58"/>
    </location>
</feature>